<feature type="domain" description="Peptidase S8/S53" evidence="9">
    <location>
        <begin position="259"/>
        <end position="556"/>
    </location>
</feature>
<dbReference type="Proteomes" id="UP001530400">
    <property type="component" value="Unassembled WGS sequence"/>
</dbReference>
<dbReference type="PROSITE" id="PS00137">
    <property type="entry name" value="SUBTILASE_HIS"/>
    <property type="match status" value="1"/>
</dbReference>
<dbReference type="EC" id="3.4.21.62" evidence="6"/>
<dbReference type="InterPro" id="IPR051048">
    <property type="entry name" value="Peptidase_S8/S53_subtilisin"/>
</dbReference>
<organism evidence="10 11">
    <name type="scientific">Cyclotella atomus</name>
    <dbReference type="NCBI Taxonomy" id="382360"/>
    <lineage>
        <taxon>Eukaryota</taxon>
        <taxon>Sar</taxon>
        <taxon>Stramenopiles</taxon>
        <taxon>Ochrophyta</taxon>
        <taxon>Bacillariophyta</taxon>
        <taxon>Coscinodiscophyceae</taxon>
        <taxon>Thalassiosirophycidae</taxon>
        <taxon>Stephanodiscales</taxon>
        <taxon>Stephanodiscaceae</taxon>
        <taxon>Cyclotella</taxon>
    </lineage>
</organism>
<proteinExistence type="inferred from homology"/>
<comment type="similarity">
    <text evidence="1 7">Belongs to the peptidase S8 family.</text>
</comment>
<evidence type="ECO:0000256" key="8">
    <source>
        <dbReference type="SAM" id="MobiDB-lite"/>
    </source>
</evidence>
<dbReference type="SUPFAM" id="SSF49785">
    <property type="entry name" value="Galactose-binding domain-like"/>
    <property type="match status" value="1"/>
</dbReference>
<dbReference type="InterPro" id="IPR036852">
    <property type="entry name" value="Peptidase_S8/S53_dom_sf"/>
</dbReference>
<name>A0ABD3PWW1_9STRA</name>
<dbReference type="PANTHER" id="PTHR43399">
    <property type="entry name" value="SUBTILISIN-RELATED"/>
    <property type="match status" value="1"/>
</dbReference>
<evidence type="ECO:0000256" key="5">
    <source>
        <dbReference type="ARBA" id="ARBA00023529"/>
    </source>
</evidence>
<dbReference type="InterPro" id="IPR034058">
    <property type="entry name" value="TagA/B/C/D_pept_dom"/>
</dbReference>
<feature type="active site" description="Charge relay system" evidence="7">
    <location>
        <position position="268"/>
    </location>
</feature>
<reference evidence="10 11" key="1">
    <citation type="submission" date="2024-10" db="EMBL/GenBank/DDBJ databases">
        <title>Updated reference genomes for cyclostephanoid diatoms.</title>
        <authorList>
            <person name="Roberts W.R."/>
            <person name="Alverson A.J."/>
        </authorList>
    </citation>
    <scope>NUCLEOTIDE SEQUENCE [LARGE SCALE GENOMIC DNA]</scope>
    <source>
        <strain evidence="10 11">AJA010-31</strain>
    </source>
</reference>
<accession>A0ABD3PWW1</accession>
<evidence type="ECO:0000313" key="11">
    <source>
        <dbReference type="Proteomes" id="UP001530400"/>
    </source>
</evidence>
<comment type="catalytic activity">
    <reaction evidence="5">
        <text>Hydrolysis of proteins with broad specificity for peptide bonds, and a preference for a large uncharged residue in P1. Hydrolyzes peptide amides.</text>
        <dbReference type="EC" id="3.4.21.62"/>
    </reaction>
</comment>
<feature type="active site" description="Charge relay system" evidence="7">
    <location>
        <position position="507"/>
    </location>
</feature>
<evidence type="ECO:0000256" key="2">
    <source>
        <dbReference type="ARBA" id="ARBA00022670"/>
    </source>
</evidence>
<dbReference type="GO" id="GO:0006508">
    <property type="term" value="P:proteolysis"/>
    <property type="evidence" value="ECO:0007669"/>
    <property type="project" value="UniProtKB-KW"/>
</dbReference>
<keyword evidence="3 7" id="KW-0378">Hydrolase</keyword>
<evidence type="ECO:0000256" key="7">
    <source>
        <dbReference type="PROSITE-ProRule" id="PRU01240"/>
    </source>
</evidence>
<comment type="caution">
    <text evidence="10">The sequence shown here is derived from an EMBL/GenBank/DDBJ whole genome shotgun (WGS) entry which is preliminary data.</text>
</comment>
<evidence type="ECO:0000256" key="6">
    <source>
        <dbReference type="ARBA" id="ARBA00023619"/>
    </source>
</evidence>
<dbReference type="Gene3D" id="2.60.120.380">
    <property type="match status" value="1"/>
</dbReference>
<feature type="region of interest" description="Disordered" evidence="8">
    <location>
        <begin position="426"/>
        <end position="458"/>
    </location>
</feature>
<dbReference type="Pfam" id="PF00082">
    <property type="entry name" value="Peptidase_S8"/>
    <property type="match status" value="1"/>
</dbReference>
<dbReference type="InterPro" id="IPR000209">
    <property type="entry name" value="Peptidase_S8/S53_dom"/>
</dbReference>
<dbReference type="Gene3D" id="3.40.50.200">
    <property type="entry name" value="Peptidase S8/S53 domain"/>
    <property type="match status" value="1"/>
</dbReference>
<dbReference type="GO" id="GO:0004252">
    <property type="term" value="F:serine-type endopeptidase activity"/>
    <property type="evidence" value="ECO:0007669"/>
    <property type="project" value="UniProtKB-UniRule"/>
</dbReference>
<evidence type="ECO:0000256" key="1">
    <source>
        <dbReference type="ARBA" id="ARBA00011073"/>
    </source>
</evidence>
<evidence type="ECO:0000313" key="10">
    <source>
        <dbReference type="EMBL" id="KAL3792609.1"/>
    </source>
</evidence>
<dbReference type="SUPFAM" id="SSF52743">
    <property type="entry name" value="Subtilisin-like"/>
    <property type="match status" value="1"/>
</dbReference>
<keyword evidence="4 7" id="KW-0720">Serine protease</keyword>
<dbReference type="PROSITE" id="PS51892">
    <property type="entry name" value="SUBTILASE"/>
    <property type="match status" value="1"/>
</dbReference>
<protein>
    <recommendedName>
        <fullName evidence="6">subtilisin</fullName>
        <ecNumber evidence="6">3.4.21.62</ecNumber>
    </recommendedName>
</protein>
<evidence type="ECO:0000256" key="3">
    <source>
        <dbReference type="ARBA" id="ARBA00022801"/>
    </source>
</evidence>
<feature type="compositionally biased region" description="Polar residues" evidence="8">
    <location>
        <begin position="428"/>
        <end position="441"/>
    </location>
</feature>
<dbReference type="InterPro" id="IPR022398">
    <property type="entry name" value="Peptidase_S8_His-AS"/>
</dbReference>
<dbReference type="CDD" id="cd04842">
    <property type="entry name" value="Peptidases_S8_Kp43_protease"/>
    <property type="match status" value="1"/>
</dbReference>
<dbReference type="InterPro" id="IPR008979">
    <property type="entry name" value="Galactose-bd-like_sf"/>
</dbReference>
<dbReference type="EMBL" id="JALLPJ020000424">
    <property type="protein sequence ID" value="KAL3792609.1"/>
    <property type="molecule type" value="Genomic_DNA"/>
</dbReference>
<sequence length="775" mass="84053">MSGYQRINMLAENFPSDDYLDHSKVVFNTDELTCQMAHVFPSEAIEVEGNDFIVHPIVASMKMIAGTLASVREGIEAMNAGNRTDHFKLINVDFCPGVVIDSDVAYQEEWIENLTSLILSSVYPSEISESYYFTSQAYLESDFTTASNQTSRSLFWKDILERFQKDETCNEIFENRLVYSFARFGANPWGEVRFNATGVVDHDVGCVLTLLLAISTLSNVCAAEVVKNPKPLDADSQWTMQTGTPGDTPFFDVNVGLDGEGQVVAVSDTGIDPDNCYFWDVNNERSEKINLDARKVVQYIPFENNDDYHLGHGTHVAGIIAGKRATDGETENNGAADGSAPGAKLAFADVGDKLGFIYIPTYEELLATGSPYAKIHSMSWGVDINLYTTETKIFDDFMFENDEFLIVVAAGNIGEGNAYYTVGEPVGSHQNGGDSSPNRSEGIQYASGFSSRGPVRDGRMKPDVLAPGHYLLSAASLPDEVGECDPSFGTVEAGKTQDGLLSMKGTSMAAPALAGAAAIVRQYFNQGFYPSGKRNDGDIIDNPSSALVKGILMNGAQYVDGVDNLFLGITPVQPYDETQNFGRISLKDSLYVAGKTDVQLRVFDREVIGDQESITYSFTIDRSQGCTNRNVSVTLIWNERGSIPGCMTCLLNNLDLTVMKDGVAFFPNGLNRPDNLNNNERIILTDVNDGDEFTVVVNAKSLSGRKQTYSLISTGCYGGIGIGGDLKESEKFVNGGSSVSSNGGTGVSTKNSASLPKLSAIGLLFTSVGWFAYDQ</sequence>
<gene>
    <name evidence="10" type="ORF">ACHAWO_008770</name>
</gene>
<dbReference type="AlphaFoldDB" id="A0ABD3PWW1"/>
<dbReference type="PANTHER" id="PTHR43399:SF4">
    <property type="entry name" value="CELL WALL-ASSOCIATED PROTEASE"/>
    <property type="match status" value="1"/>
</dbReference>
<evidence type="ECO:0000259" key="9">
    <source>
        <dbReference type="Pfam" id="PF00082"/>
    </source>
</evidence>
<evidence type="ECO:0000256" key="4">
    <source>
        <dbReference type="ARBA" id="ARBA00022825"/>
    </source>
</evidence>
<feature type="active site" description="Charge relay system" evidence="7">
    <location>
        <position position="312"/>
    </location>
</feature>
<keyword evidence="2 7" id="KW-0645">Protease</keyword>
<keyword evidence="11" id="KW-1185">Reference proteome</keyword>
<dbReference type="PRINTS" id="PR00723">
    <property type="entry name" value="SUBTILISIN"/>
</dbReference>
<dbReference type="InterPro" id="IPR015500">
    <property type="entry name" value="Peptidase_S8_subtilisin-rel"/>
</dbReference>